<keyword evidence="3" id="KW-1185">Reference proteome</keyword>
<protein>
    <submittedName>
        <fullName evidence="2">Uncharacterized protein</fullName>
    </submittedName>
</protein>
<name>A0A178K1G9_9GAMM</name>
<feature type="region of interest" description="Disordered" evidence="1">
    <location>
        <begin position="53"/>
        <end position="73"/>
    </location>
</feature>
<proteinExistence type="predicted"/>
<feature type="compositionally biased region" description="Basic and acidic residues" evidence="1">
    <location>
        <begin position="54"/>
        <end position="65"/>
    </location>
</feature>
<dbReference type="Proteomes" id="UP000078503">
    <property type="component" value="Unassembled WGS sequence"/>
</dbReference>
<gene>
    <name evidence="2" type="ORF">A3K86_18360</name>
</gene>
<evidence type="ECO:0000313" key="3">
    <source>
        <dbReference type="Proteomes" id="UP000078503"/>
    </source>
</evidence>
<dbReference type="EMBL" id="LVHF01000033">
    <property type="protein sequence ID" value="OAN10947.1"/>
    <property type="molecule type" value="Genomic_DNA"/>
</dbReference>
<evidence type="ECO:0000256" key="1">
    <source>
        <dbReference type="SAM" id="MobiDB-lite"/>
    </source>
</evidence>
<comment type="caution">
    <text evidence="2">The sequence shown here is derived from an EMBL/GenBank/DDBJ whole genome shotgun (WGS) entry which is preliminary data.</text>
</comment>
<dbReference type="AlphaFoldDB" id="A0A178K1G9"/>
<accession>A0A178K1G9</accession>
<sequence>MSFQFKCDQKSRYFGHQLKSVQFHYQIRLKLIKTPKINNTTLIMYPSHSVARYQKPDNEEGREDINAQEIELT</sequence>
<organism evidence="2 3">
    <name type="scientific">Photobacterium jeanii</name>
    <dbReference type="NCBI Taxonomy" id="858640"/>
    <lineage>
        <taxon>Bacteria</taxon>
        <taxon>Pseudomonadati</taxon>
        <taxon>Pseudomonadota</taxon>
        <taxon>Gammaproteobacteria</taxon>
        <taxon>Vibrionales</taxon>
        <taxon>Vibrionaceae</taxon>
        <taxon>Photobacterium</taxon>
    </lineage>
</organism>
<dbReference type="STRING" id="858640.A3K86_18360"/>
<reference evidence="2 3" key="1">
    <citation type="submission" date="2016-03" db="EMBL/GenBank/DDBJ databases">
        <title>Photobacterium proteolyticum sp. nov. a protease producing bacterium isolated from ocean sediments of Laizhou Bay.</title>
        <authorList>
            <person name="Li Y."/>
        </authorList>
    </citation>
    <scope>NUCLEOTIDE SEQUENCE [LARGE SCALE GENOMIC DNA]</scope>
    <source>
        <strain evidence="2 3">R-40508</strain>
    </source>
</reference>
<evidence type="ECO:0000313" key="2">
    <source>
        <dbReference type="EMBL" id="OAN10947.1"/>
    </source>
</evidence>